<gene>
    <name evidence="3" type="ORF">ACHAWU_003361</name>
</gene>
<evidence type="ECO:0000313" key="4">
    <source>
        <dbReference type="Proteomes" id="UP001530293"/>
    </source>
</evidence>
<evidence type="ECO:0000256" key="2">
    <source>
        <dbReference type="SAM" id="SignalP"/>
    </source>
</evidence>
<feature type="chain" id="PRO_5044855048" evidence="2">
    <location>
        <begin position="21"/>
        <end position="266"/>
    </location>
</feature>
<dbReference type="EMBL" id="JALLBG020000110">
    <property type="protein sequence ID" value="KAL3763895.1"/>
    <property type="molecule type" value="Genomic_DNA"/>
</dbReference>
<evidence type="ECO:0000256" key="1">
    <source>
        <dbReference type="SAM" id="MobiDB-lite"/>
    </source>
</evidence>
<dbReference type="AlphaFoldDB" id="A0ABD3MIH8"/>
<keyword evidence="2" id="KW-0732">Signal</keyword>
<organism evidence="3 4">
    <name type="scientific">Discostella pseudostelligera</name>
    <dbReference type="NCBI Taxonomy" id="259834"/>
    <lineage>
        <taxon>Eukaryota</taxon>
        <taxon>Sar</taxon>
        <taxon>Stramenopiles</taxon>
        <taxon>Ochrophyta</taxon>
        <taxon>Bacillariophyta</taxon>
        <taxon>Coscinodiscophyceae</taxon>
        <taxon>Thalassiosirophycidae</taxon>
        <taxon>Stephanodiscales</taxon>
        <taxon>Stephanodiscaceae</taxon>
        <taxon>Discostella</taxon>
    </lineage>
</organism>
<feature type="compositionally biased region" description="Low complexity" evidence="1">
    <location>
        <begin position="141"/>
        <end position="150"/>
    </location>
</feature>
<feature type="compositionally biased region" description="Low complexity" evidence="1">
    <location>
        <begin position="177"/>
        <end position="195"/>
    </location>
</feature>
<name>A0ABD3MIH8_9STRA</name>
<keyword evidence="4" id="KW-1185">Reference proteome</keyword>
<feature type="region of interest" description="Disordered" evidence="1">
    <location>
        <begin position="134"/>
        <end position="219"/>
    </location>
</feature>
<feature type="compositionally biased region" description="Polar residues" evidence="1">
    <location>
        <begin position="28"/>
        <end position="44"/>
    </location>
</feature>
<comment type="caution">
    <text evidence="3">The sequence shown here is derived from an EMBL/GenBank/DDBJ whole genome shotgun (WGS) entry which is preliminary data.</text>
</comment>
<feature type="signal peptide" evidence="2">
    <location>
        <begin position="1"/>
        <end position="20"/>
    </location>
</feature>
<dbReference type="Proteomes" id="UP001530293">
    <property type="component" value="Unassembled WGS sequence"/>
</dbReference>
<evidence type="ECO:0000313" key="3">
    <source>
        <dbReference type="EMBL" id="KAL3763895.1"/>
    </source>
</evidence>
<proteinExistence type="predicted"/>
<sequence length="266" mass="27960">MMVFSKFLALAIAASTATNAFVVVSPNTATSSRPSLNLGATRSNGADDERATTSSDNSIRNFAAVSAITLGLLFPSSDALAAEATVPRYALNEHAVLSSTVDLSKVITTMDFSLPSSYDNISDPVASGKDELTTTVNIETGSSKRSATSAESKKKSASSKSAGGGLSLNKMISLPTSSSSSGSSMKEEAAAALAERVAQRKRMEAEQAARDEQAARERDANIRAAREEKIARRAAEQAEKEAAALAKEEEAKYEGVKFVDTSMPEY</sequence>
<feature type="region of interest" description="Disordered" evidence="1">
    <location>
        <begin position="28"/>
        <end position="55"/>
    </location>
</feature>
<feature type="compositionally biased region" description="Basic and acidic residues" evidence="1">
    <location>
        <begin position="197"/>
        <end position="219"/>
    </location>
</feature>
<protein>
    <submittedName>
        <fullName evidence="3">Uncharacterized protein</fullName>
    </submittedName>
</protein>
<reference evidence="3 4" key="1">
    <citation type="submission" date="2024-10" db="EMBL/GenBank/DDBJ databases">
        <title>Updated reference genomes for cyclostephanoid diatoms.</title>
        <authorList>
            <person name="Roberts W.R."/>
            <person name="Alverson A.J."/>
        </authorList>
    </citation>
    <scope>NUCLEOTIDE SEQUENCE [LARGE SCALE GENOMIC DNA]</scope>
    <source>
        <strain evidence="3 4">AJA232-27</strain>
    </source>
</reference>
<accession>A0ABD3MIH8</accession>